<dbReference type="InterPro" id="IPR019734">
    <property type="entry name" value="TPR_rpt"/>
</dbReference>
<keyword evidence="4" id="KW-1185">Reference proteome</keyword>
<dbReference type="Gene3D" id="1.25.40.10">
    <property type="entry name" value="Tetratricopeptide repeat domain"/>
    <property type="match status" value="1"/>
</dbReference>
<dbReference type="PANTHER" id="PTHR47310:SF2">
    <property type="entry name" value="PROTEIN FLUORESCENT IN BLUE LIGHT, CHLOROPLASTIC"/>
    <property type="match status" value="1"/>
</dbReference>
<dbReference type="EMBL" id="JALJOS010000002">
    <property type="protein sequence ID" value="KAK9843024.1"/>
    <property type="molecule type" value="Genomic_DNA"/>
</dbReference>
<keyword evidence="1" id="KW-0802">TPR repeat</keyword>
<gene>
    <name evidence="3" type="ORF">WJX74_005765</name>
</gene>
<dbReference type="Pfam" id="PF13424">
    <property type="entry name" value="TPR_12"/>
    <property type="match status" value="1"/>
</dbReference>
<feature type="region of interest" description="Disordered" evidence="2">
    <location>
        <begin position="189"/>
        <end position="212"/>
    </location>
</feature>
<sequence length="387" mass="41288">MQQVQSVTRQPRNLHRQQRRCVQAAKQDASAALPTDTFIFKLASRLMAGLAALQLATAGPALAASEPFLSSTGAKGLLAEEEERLFRLRQEKEGQVRSELNRAREELEEQGRSSQSGKLCATPFGVDVVGITELIALTGALVGGFSARSRKREVEVLNDQLRKINMSLRQQARSGTVYAPGLTYAPACPLPPAQDLQPASSSQPSNGVPADGSVLASAATAAPPASMPNIGAMPTSPTASPAAGGMGFLQPAAAVATVDEENASPEMQQCLSSLREGKRLLKEKQGSSALVRFEKALILAKRIGDKVYERRANRGLAAASRLQGQYKAAIGHLQRVLSISDEINDEVGNADAFGTIADIYTDMGNFDKAAEFYDRYISCMNNDQAVV</sequence>
<feature type="repeat" description="TPR" evidence="1">
    <location>
        <begin position="350"/>
        <end position="383"/>
    </location>
</feature>
<dbReference type="GO" id="GO:0015995">
    <property type="term" value="P:chlorophyll biosynthetic process"/>
    <property type="evidence" value="ECO:0007669"/>
    <property type="project" value="InterPro"/>
</dbReference>
<dbReference type="PROSITE" id="PS50005">
    <property type="entry name" value="TPR"/>
    <property type="match status" value="1"/>
</dbReference>
<comment type="caution">
    <text evidence="3">The sequence shown here is derived from an EMBL/GenBank/DDBJ whole genome shotgun (WGS) entry which is preliminary data.</text>
</comment>
<dbReference type="InterPro" id="IPR011990">
    <property type="entry name" value="TPR-like_helical_dom_sf"/>
</dbReference>
<evidence type="ECO:0000256" key="1">
    <source>
        <dbReference type="PROSITE-ProRule" id="PRU00339"/>
    </source>
</evidence>
<dbReference type="Proteomes" id="UP001438707">
    <property type="component" value="Unassembled WGS sequence"/>
</dbReference>
<dbReference type="PANTHER" id="PTHR47310">
    <property type="entry name" value="PROTEIN FLUORESCENT IN BLUE LIGHT, CHLOROPLASTIC"/>
    <property type="match status" value="1"/>
</dbReference>
<dbReference type="SMART" id="SM00028">
    <property type="entry name" value="TPR"/>
    <property type="match status" value="2"/>
</dbReference>
<reference evidence="3 4" key="1">
    <citation type="journal article" date="2024" name="Nat. Commun.">
        <title>Phylogenomics reveals the evolutionary origins of lichenization in chlorophyte algae.</title>
        <authorList>
            <person name="Puginier C."/>
            <person name="Libourel C."/>
            <person name="Otte J."/>
            <person name="Skaloud P."/>
            <person name="Haon M."/>
            <person name="Grisel S."/>
            <person name="Petersen M."/>
            <person name="Berrin J.G."/>
            <person name="Delaux P.M."/>
            <person name="Dal Grande F."/>
            <person name="Keller J."/>
        </authorList>
    </citation>
    <scope>NUCLEOTIDE SEQUENCE [LARGE SCALE GENOMIC DNA]</scope>
    <source>
        <strain evidence="3 4">SAG 2145</strain>
    </source>
</reference>
<evidence type="ECO:0000313" key="4">
    <source>
        <dbReference type="Proteomes" id="UP001438707"/>
    </source>
</evidence>
<organism evidence="3 4">
    <name type="scientific">Apatococcus lobatus</name>
    <dbReference type="NCBI Taxonomy" id="904363"/>
    <lineage>
        <taxon>Eukaryota</taxon>
        <taxon>Viridiplantae</taxon>
        <taxon>Chlorophyta</taxon>
        <taxon>core chlorophytes</taxon>
        <taxon>Trebouxiophyceae</taxon>
        <taxon>Chlorellales</taxon>
        <taxon>Chlorellaceae</taxon>
        <taxon>Apatococcus</taxon>
    </lineage>
</organism>
<accession>A0AAW1SBT2</accession>
<evidence type="ECO:0000256" key="2">
    <source>
        <dbReference type="SAM" id="MobiDB-lite"/>
    </source>
</evidence>
<dbReference type="AlphaFoldDB" id="A0AAW1SBT2"/>
<protein>
    <submittedName>
        <fullName evidence="3">Uncharacterized protein</fullName>
    </submittedName>
</protein>
<dbReference type="SUPFAM" id="SSF48452">
    <property type="entry name" value="TPR-like"/>
    <property type="match status" value="1"/>
</dbReference>
<dbReference type="InterPro" id="IPR044243">
    <property type="entry name" value="FLU"/>
</dbReference>
<evidence type="ECO:0000313" key="3">
    <source>
        <dbReference type="EMBL" id="KAK9843024.1"/>
    </source>
</evidence>
<proteinExistence type="predicted"/>
<name>A0AAW1SBT2_9CHLO</name>
<feature type="compositionally biased region" description="Polar residues" evidence="2">
    <location>
        <begin position="197"/>
        <end position="206"/>
    </location>
</feature>